<proteinExistence type="predicted"/>
<feature type="compositionally biased region" description="Basic residues" evidence="1">
    <location>
        <begin position="594"/>
        <end position="603"/>
    </location>
</feature>
<dbReference type="OrthoDB" id="9936560at2759"/>
<name>A0A8J0U4B6_XENLA</name>
<evidence type="ECO:0000313" key="3">
    <source>
        <dbReference type="Proteomes" id="UP000186698"/>
    </source>
</evidence>
<dbReference type="GO" id="GO:0005654">
    <property type="term" value="C:nucleoplasm"/>
    <property type="evidence" value="ECO:0000318"/>
    <property type="project" value="GO_Central"/>
</dbReference>
<feature type="region of interest" description="Disordered" evidence="1">
    <location>
        <begin position="389"/>
        <end position="418"/>
    </location>
</feature>
<keyword evidence="3" id="KW-1185">Reference proteome</keyword>
<evidence type="ECO:0000259" key="2">
    <source>
        <dbReference type="Pfam" id="PF16756"/>
    </source>
</evidence>
<dbReference type="GO" id="GO:0000724">
    <property type="term" value="P:double-strand break repair via homologous recombination"/>
    <property type="evidence" value="ECO:0000318"/>
    <property type="project" value="GO_Central"/>
</dbReference>
<feature type="region of interest" description="Disordered" evidence="1">
    <location>
        <begin position="627"/>
        <end position="660"/>
    </location>
</feature>
<dbReference type="PANTHER" id="PTHR14662:SF2">
    <property type="entry name" value="PARTNER AND LOCALIZER OF BRCA2"/>
    <property type="match status" value="1"/>
</dbReference>
<evidence type="ECO:0000256" key="1">
    <source>
        <dbReference type="SAM" id="MobiDB-lite"/>
    </source>
</evidence>
<protein>
    <submittedName>
        <fullName evidence="4">Partner and localizer of BRCA2 isoform X1</fullName>
    </submittedName>
</protein>
<dbReference type="SUPFAM" id="SSF50998">
    <property type="entry name" value="Quinoprotein alcohol dehydrogenase-like"/>
    <property type="match status" value="1"/>
</dbReference>
<dbReference type="InterPro" id="IPR015943">
    <property type="entry name" value="WD40/YVTN_repeat-like_dom_sf"/>
</dbReference>
<reference evidence="4" key="1">
    <citation type="submission" date="2025-08" db="UniProtKB">
        <authorList>
            <consortium name="RefSeq"/>
        </authorList>
    </citation>
    <scope>IDENTIFICATION</scope>
    <source>
        <strain evidence="4">J_2021</strain>
        <tissue evidence="4">Erythrocytes</tissue>
    </source>
</reference>
<feature type="compositionally biased region" description="Polar residues" evidence="1">
    <location>
        <begin position="951"/>
        <end position="966"/>
    </location>
</feature>
<dbReference type="Proteomes" id="UP000186698">
    <property type="component" value="Chromosome 9_10S"/>
</dbReference>
<dbReference type="PANTHER" id="PTHR14662">
    <property type="entry name" value="PARTNER AND LOCALIZER OF BRCA2"/>
    <property type="match status" value="1"/>
</dbReference>
<dbReference type="CTD" id="108703181"/>
<dbReference type="Gene3D" id="2.130.10.10">
    <property type="entry name" value="YVTN repeat-like/Quinoprotein amine dehydrogenase"/>
    <property type="match status" value="1"/>
</dbReference>
<feature type="domain" description="Partner and localiser of BRCA2 WD40" evidence="2">
    <location>
        <begin position="1143"/>
        <end position="1477"/>
    </location>
</feature>
<gene>
    <name evidence="4" type="primary">LOC108703181</name>
</gene>
<dbReference type="InterPro" id="IPR031920">
    <property type="entry name" value="PALB2_WD40"/>
</dbReference>
<dbReference type="InterPro" id="IPR011047">
    <property type="entry name" value="Quinoprotein_ADH-like_sf"/>
</dbReference>
<evidence type="ECO:0000313" key="4">
    <source>
        <dbReference type="RefSeq" id="XP_018094723.1"/>
    </source>
</evidence>
<dbReference type="RefSeq" id="XP_018094723.1">
    <property type="nucleotide sequence ID" value="XM_018239234.2"/>
</dbReference>
<accession>A0A8J0U4B6</accession>
<organism evidence="3 4">
    <name type="scientific">Xenopus laevis</name>
    <name type="common">African clawed frog</name>
    <dbReference type="NCBI Taxonomy" id="8355"/>
    <lineage>
        <taxon>Eukaryota</taxon>
        <taxon>Metazoa</taxon>
        <taxon>Chordata</taxon>
        <taxon>Craniata</taxon>
        <taxon>Vertebrata</taxon>
        <taxon>Euteleostomi</taxon>
        <taxon>Amphibia</taxon>
        <taxon>Batrachia</taxon>
        <taxon>Anura</taxon>
        <taxon>Pipoidea</taxon>
        <taxon>Pipidae</taxon>
        <taxon>Xenopodinae</taxon>
        <taxon>Xenopus</taxon>
        <taxon>Xenopus</taxon>
    </lineage>
</organism>
<dbReference type="Pfam" id="PF16756">
    <property type="entry name" value="PALB2_WD40"/>
    <property type="match status" value="1"/>
</dbReference>
<feature type="compositionally biased region" description="Polar residues" evidence="1">
    <location>
        <begin position="632"/>
        <end position="642"/>
    </location>
</feature>
<feature type="region of interest" description="Disordered" evidence="1">
    <location>
        <begin position="56"/>
        <end position="106"/>
    </location>
</feature>
<dbReference type="GO" id="GO:0003677">
    <property type="term" value="F:DNA binding"/>
    <property type="evidence" value="ECO:0000318"/>
    <property type="project" value="GO_Central"/>
</dbReference>
<feature type="region of interest" description="Disordered" evidence="1">
    <location>
        <begin position="934"/>
        <end position="968"/>
    </location>
</feature>
<dbReference type="InterPro" id="IPR042417">
    <property type="entry name" value="PALB2"/>
</dbReference>
<sequence>MEDPVGAKSLTSEEKKKIKEKLCLLQKEYKRTFNRLRRSQRAEQVKTHIQKTIAEHNRLLSQEAAEPCNKGSLGNITDSTGKDADSPSKSAPPVVPPLPGSDKERKPCVIFNPKPEILCADGSSPFCAGIGRSREELDATEEAQNMGQANDTMIQRSRLTLRRSVKKHFEDQSFSDSSLLSDALKDADGLQGKVMDVSDCGSAVFKKNGKHPKEQNYINLHGNATGPDFGAENVNPETQDAGNLKELFLGCVGTSPVIRKQCNDNKIQVKSSFTEVGHTSTYETLSDDTVTEQSRQLLNCRDNIGELSMSASIDKTQEPPLSPGLDKIKEHSLSSCLGKIRKPSLFLCMDKTRKLSLSHNTEKTRTPPLSPSTDKMTELSLSLNINRTNESALSRSMDKANGPSLYPRRDKTREPSLSAGIDKSRELPLSSYIEQNNMLAQKDQTSCDLVLALQHVHTQPITHIPTPLCSDEQNLINQVNNIQDATTNTEKDNNLLNSCTLVEGLLFPVEYYVRTTRRMSSCQRKVDLDAVIHSQLGHHRRGSRGKPRSERVCGEEGNIHMSPSPSACFASQFVSNAVCLTPRSYQTPNSIKRGANRGRRGRGRYFSPKLDTPQVSSSCNVKKKASLMESDAVTSPISNGSQSEKENCEEQATPSLDGHTSHACAANRTELQHVTEGLNLEQTYILPSSEKKNTYGVRSRNIDSLLHCSVPDDMEDFVNGSIMPKKLKPSNELTDNQTPERLRLCPAPSSQFPALSSRMKKLLSYLENKDFQLPDEDFGLLKLEKLKSVRRLEPVAPLPSTPTGRTRLDNTTLPCTDHSTAFQATNDVPNSCVLTIKSSACTLSDEKSYLGPSDQTASQGILCIGMTNTPQIHKYNSYPAPSVELLSRVSQTRESQELASIQKEFSLNLSQKRRQTDLIGPCEVDVKHVDKDSVPHPNTQHTLDNLHPVNISPSPSKEPRTQTSSDLKPYLDPCEELGASGTTVFQIKEVDLQFPSKEVPCSVLLSTSMCSMPLEKLGDSELVSCTPGFPFLDLTPAVLSAPSQGGGSVLTPCSPKFEKATATMNETLSAQTSADELKRLSADERLKKESKSDKEQCIVVEPCSGIVSIREKSLQDVESCAKEFNKELSCGSQHENPLWTSEGAHLHLISQIQDSCSGECMVDLCSVFWEFPSGTEMCIVVASESVISLWRPHSARRQWEATHSWTFTEMPVIQILSLPGEKDIMCVALGNLEILEIRALFSCPRGLSWEQRVVKLGHTETARGLSRLRLVCSSGLGPNQEVEILQLSRNGRIIRSRTLQSPEASILSFSEVRGQADAIVGSTVDNKVVIWNGVTGQLLSTINVGGLCGDSACLSAFSNSGLLFLVLASPYCSSLEAARKCIFKLIAANPKSELCAHVLSYTLPEGQDGRLLEGDIINHHAAAVLTSGCVAFWDLSRSPCSTILLPDADVHWSLVRWAHSMSLVLAGQKNGTICVYSYTELAPKEEIKVFEKNRIS</sequence>
<dbReference type="KEGG" id="xla:108703181"/>
<dbReference type="GeneID" id="108703181"/>
<feature type="region of interest" description="Disordered" evidence="1">
    <location>
        <begin position="586"/>
        <end position="614"/>
    </location>
</feature>